<reference evidence="2" key="2">
    <citation type="submission" date="2017-06" db="EMBL/GenBank/DDBJ databases">
        <title>WGS assembly of Brachypodium distachyon.</title>
        <authorList>
            <consortium name="The International Brachypodium Initiative"/>
            <person name="Lucas S."/>
            <person name="Harmon-Smith M."/>
            <person name="Lail K."/>
            <person name="Tice H."/>
            <person name="Grimwood J."/>
            <person name="Bruce D."/>
            <person name="Barry K."/>
            <person name="Shu S."/>
            <person name="Lindquist E."/>
            <person name="Wang M."/>
            <person name="Pitluck S."/>
            <person name="Vogel J.P."/>
            <person name="Garvin D.F."/>
            <person name="Mockler T.C."/>
            <person name="Schmutz J."/>
            <person name="Rokhsar D."/>
            <person name="Bevan M.W."/>
        </authorList>
    </citation>
    <scope>NUCLEOTIDE SEQUENCE</scope>
    <source>
        <strain evidence="2">Bd21</strain>
    </source>
</reference>
<feature type="compositionally biased region" description="Basic and acidic residues" evidence="1">
    <location>
        <begin position="87"/>
        <end position="103"/>
    </location>
</feature>
<dbReference type="InParanoid" id="A0A2K2DB69"/>
<dbReference type="Gramene" id="PNT71519">
    <property type="protein sequence ID" value="PNT71519"/>
    <property type="gene ID" value="BRADI_2g30060v3"/>
</dbReference>
<evidence type="ECO:0000313" key="4">
    <source>
        <dbReference type="Proteomes" id="UP000008810"/>
    </source>
</evidence>
<organism evidence="2">
    <name type="scientific">Brachypodium distachyon</name>
    <name type="common">Purple false brome</name>
    <name type="synonym">Trachynia distachya</name>
    <dbReference type="NCBI Taxonomy" id="15368"/>
    <lineage>
        <taxon>Eukaryota</taxon>
        <taxon>Viridiplantae</taxon>
        <taxon>Streptophyta</taxon>
        <taxon>Embryophyta</taxon>
        <taxon>Tracheophyta</taxon>
        <taxon>Spermatophyta</taxon>
        <taxon>Magnoliopsida</taxon>
        <taxon>Liliopsida</taxon>
        <taxon>Poales</taxon>
        <taxon>Poaceae</taxon>
        <taxon>BOP clade</taxon>
        <taxon>Pooideae</taxon>
        <taxon>Stipodae</taxon>
        <taxon>Brachypodieae</taxon>
        <taxon>Brachypodium</taxon>
    </lineage>
</organism>
<evidence type="ECO:0000313" key="2">
    <source>
        <dbReference type="EMBL" id="PNT71519.1"/>
    </source>
</evidence>
<protein>
    <submittedName>
        <fullName evidence="2 3">Uncharacterized protein</fullName>
    </submittedName>
</protein>
<feature type="compositionally biased region" description="Low complexity" evidence="1">
    <location>
        <begin position="51"/>
        <end position="61"/>
    </location>
</feature>
<gene>
    <name evidence="2" type="ORF">BRADI_2g30060v3</name>
</gene>
<dbReference type="EMBL" id="CM000881">
    <property type="protein sequence ID" value="PNT71519.1"/>
    <property type="molecule type" value="Genomic_DNA"/>
</dbReference>
<feature type="compositionally biased region" description="Basic and acidic residues" evidence="1">
    <location>
        <begin position="36"/>
        <end position="50"/>
    </location>
</feature>
<sequence>MGHWGGGAALRGGGELGEQRAWRWSEQRGVGKRWKRATEGEVARIGDGRRTAVGGAARSTGAAGGGQARRAGGARAGRRGGGGAGEEGERRGVSGRDPRERGPQGEGGAPVDRELEGALARGSRGA</sequence>
<feature type="region of interest" description="Disordered" evidence="1">
    <location>
        <begin position="1"/>
        <end position="126"/>
    </location>
</feature>
<accession>A0A2K2DB69</accession>
<reference evidence="2 3" key="1">
    <citation type="journal article" date="2010" name="Nature">
        <title>Genome sequencing and analysis of the model grass Brachypodium distachyon.</title>
        <authorList>
            <consortium name="International Brachypodium Initiative"/>
        </authorList>
    </citation>
    <scope>NUCLEOTIDE SEQUENCE [LARGE SCALE GENOMIC DNA]</scope>
    <source>
        <strain evidence="2 3">Bd21</strain>
    </source>
</reference>
<feature type="compositionally biased region" description="Basic and acidic residues" evidence="1">
    <location>
        <begin position="17"/>
        <end position="26"/>
    </location>
</feature>
<evidence type="ECO:0000256" key="1">
    <source>
        <dbReference type="SAM" id="MobiDB-lite"/>
    </source>
</evidence>
<name>A0A2K2DB69_BRADI</name>
<dbReference type="AlphaFoldDB" id="A0A2K2DB69"/>
<reference evidence="3" key="3">
    <citation type="submission" date="2018-08" db="UniProtKB">
        <authorList>
            <consortium name="EnsemblPlants"/>
        </authorList>
    </citation>
    <scope>IDENTIFICATION</scope>
    <source>
        <strain evidence="3">cv. Bd21</strain>
    </source>
</reference>
<dbReference type="EnsemblPlants" id="PNT71519">
    <property type="protein sequence ID" value="PNT71519"/>
    <property type="gene ID" value="BRADI_2g30060v3"/>
</dbReference>
<keyword evidence="4" id="KW-1185">Reference proteome</keyword>
<evidence type="ECO:0000313" key="3">
    <source>
        <dbReference type="EnsemblPlants" id="PNT71519"/>
    </source>
</evidence>
<proteinExistence type="predicted"/>
<feature type="compositionally biased region" description="Gly residues" evidence="1">
    <location>
        <begin position="1"/>
        <end position="16"/>
    </location>
</feature>
<dbReference type="Proteomes" id="UP000008810">
    <property type="component" value="Chromosome 2"/>
</dbReference>